<sequence length="467" mass="53174">MSCKRDYESGASKRKRKKQKEEQLKKTNKSVESYFLSSKKVNEKTLADEAEREDEIQPEPSSSKLDCQIINIQDEDEVMLELETGNIEDKSKEDRKIGPSAGKSTYTVLDIERDHDAEVIASLLGKENPTDKGHFEKINLSTTLKTFIVKTGSCQPKGPFPKDSKNRSFSSFYYNTDPKAGQLNSVKWLNYSTLQGCAYCLPCWLFSDLGETNHGWVTCLKEWQGLSNKIKTHSTSENHIHACKAFHRWKCSKQINKLVDSEQQSQDLFWAQVLERLFDITLTLAKNSLAFRGSQEHNGNYEGNFLSLVQLLAKYDTVMAQVVSMPKGHTRYLSHDIQNQIINCMSSKLKGKLLENINKARFFSLIVDTTQDLGKKDQLSFVIRYTNFLEELRQDEDGNFEEYKKLSIEESFLGFFHVKDATALGLSTQVVDCLQNLGLDIHKCRGQGYDGASVMKGPYTGVQKRLQ</sequence>
<evidence type="ECO:0000313" key="4">
    <source>
        <dbReference type="Proteomes" id="UP001652700"/>
    </source>
</evidence>
<dbReference type="PANTHER" id="PTHR45749:SF37">
    <property type="entry name" value="OS05G0311600 PROTEIN"/>
    <property type="match status" value="1"/>
</dbReference>
<dbReference type="PANTHER" id="PTHR45749">
    <property type="match status" value="1"/>
</dbReference>
<evidence type="ECO:0000259" key="2">
    <source>
        <dbReference type="Pfam" id="PF14291"/>
    </source>
</evidence>
<proteinExistence type="predicted"/>
<feature type="domain" description="DUF4371" evidence="2">
    <location>
        <begin position="274"/>
        <end position="461"/>
    </location>
</feature>
<keyword evidence="4" id="KW-1185">Reference proteome</keyword>
<name>A0ABM5KRW9_DIAVI</name>
<dbReference type="EnsemblMetazoa" id="XM_050656980.1">
    <property type="protein sequence ID" value="XP_050512937.1"/>
    <property type="gene ID" value="LOC126888625"/>
</dbReference>
<feature type="region of interest" description="Disordered" evidence="1">
    <location>
        <begin position="1"/>
        <end position="30"/>
    </location>
</feature>
<evidence type="ECO:0000313" key="3">
    <source>
        <dbReference type="EnsemblMetazoa" id="XP_050512937.1"/>
    </source>
</evidence>
<dbReference type="RefSeq" id="XP_050512937.1">
    <property type="nucleotide sequence ID" value="XM_050656980.1"/>
</dbReference>
<evidence type="ECO:0000256" key="1">
    <source>
        <dbReference type="SAM" id="MobiDB-lite"/>
    </source>
</evidence>
<reference evidence="3" key="1">
    <citation type="submission" date="2025-05" db="UniProtKB">
        <authorList>
            <consortium name="EnsemblMetazoa"/>
        </authorList>
    </citation>
    <scope>IDENTIFICATION</scope>
</reference>
<accession>A0ABM5KRW9</accession>
<protein>
    <recommendedName>
        <fullName evidence="2">DUF4371 domain-containing protein</fullName>
    </recommendedName>
</protein>
<dbReference type="Pfam" id="PF14291">
    <property type="entry name" value="DUF4371"/>
    <property type="match status" value="1"/>
</dbReference>
<feature type="region of interest" description="Disordered" evidence="1">
    <location>
        <begin position="42"/>
        <end position="62"/>
    </location>
</feature>
<organism evidence="3 4">
    <name type="scientific">Diabrotica virgifera virgifera</name>
    <name type="common">western corn rootworm</name>
    <dbReference type="NCBI Taxonomy" id="50390"/>
    <lineage>
        <taxon>Eukaryota</taxon>
        <taxon>Metazoa</taxon>
        <taxon>Ecdysozoa</taxon>
        <taxon>Arthropoda</taxon>
        <taxon>Hexapoda</taxon>
        <taxon>Insecta</taxon>
        <taxon>Pterygota</taxon>
        <taxon>Neoptera</taxon>
        <taxon>Endopterygota</taxon>
        <taxon>Coleoptera</taxon>
        <taxon>Polyphaga</taxon>
        <taxon>Cucujiformia</taxon>
        <taxon>Chrysomeloidea</taxon>
        <taxon>Chrysomelidae</taxon>
        <taxon>Galerucinae</taxon>
        <taxon>Diabroticina</taxon>
        <taxon>Diabroticites</taxon>
        <taxon>Diabrotica</taxon>
    </lineage>
</organism>
<dbReference type="GeneID" id="126888625"/>
<dbReference type="Proteomes" id="UP001652700">
    <property type="component" value="Unplaced"/>
</dbReference>
<dbReference type="InterPro" id="IPR025398">
    <property type="entry name" value="DUF4371"/>
</dbReference>